<organism evidence="1 2">
    <name type="scientific">Limnofasciculus baicalensis BBK-W-15</name>
    <dbReference type="NCBI Taxonomy" id="2699891"/>
    <lineage>
        <taxon>Bacteria</taxon>
        <taxon>Bacillati</taxon>
        <taxon>Cyanobacteriota</taxon>
        <taxon>Cyanophyceae</taxon>
        <taxon>Coleofasciculales</taxon>
        <taxon>Coleofasciculaceae</taxon>
        <taxon>Limnofasciculus</taxon>
        <taxon>Limnofasciculus baicalensis</taxon>
    </lineage>
</organism>
<dbReference type="EMBL" id="JAMZMM010000045">
    <property type="protein sequence ID" value="MCP2728248.1"/>
    <property type="molecule type" value="Genomic_DNA"/>
</dbReference>
<reference evidence="1" key="1">
    <citation type="submission" date="2022-06" db="EMBL/GenBank/DDBJ databases">
        <title>New cyanobacteria of genus Symplocastrum in benthos of Lake Baikal.</title>
        <authorList>
            <person name="Sorokovikova E."/>
            <person name="Tikhonova I."/>
            <person name="Krasnopeev A."/>
            <person name="Evseev P."/>
            <person name="Gladkikh A."/>
            <person name="Belykh O."/>
        </authorList>
    </citation>
    <scope>NUCLEOTIDE SEQUENCE</scope>
    <source>
        <strain evidence="1">BBK-W-15</strain>
    </source>
</reference>
<name>A0AAE3KN38_9CYAN</name>
<comment type="caution">
    <text evidence="1">The sequence shown here is derived from an EMBL/GenBank/DDBJ whole genome shotgun (WGS) entry which is preliminary data.</text>
</comment>
<proteinExistence type="predicted"/>
<gene>
    <name evidence="1" type="ORF">NJ959_07140</name>
</gene>
<accession>A0AAE3KN38</accession>
<evidence type="ECO:0000313" key="2">
    <source>
        <dbReference type="Proteomes" id="UP001204953"/>
    </source>
</evidence>
<protein>
    <submittedName>
        <fullName evidence="1">Uncharacterized protein</fullName>
    </submittedName>
</protein>
<dbReference type="RefSeq" id="WP_254011050.1">
    <property type="nucleotide sequence ID" value="NZ_JAMZMM010000045.1"/>
</dbReference>
<sequence length="69" mass="7644">MTHVQNLALDSIKNISIEEFLTLLQQQSAIAVQFPNGESLVVQVKPKLATLPILAGYVPSGWKDAIYEY</sequence>
<evidence type="ECO:0000313" key="1">
    <source>
        <dbReference type="EMBL" id="MCP2728248.1"/>
    </source>
</evidence>
<dbReference type="AlphaFoldDB" id="A0AAE3KN38"/>
<keyword evidence="2" id="KW-1185">Reference proteome</keyword>
<dbReference type="Proteomes" id="UP001204953">
    <property type="component" value="Unassembled WGS sequence"/>
</dbReference>